<dbReference type="PROSITE" id="PS00409">
    <property type="entry name" value="PROKAR_NTER_METHYL"/>
    <property type="match status" value="1"/>
</dbReference>
<evidence type="ECO:0000256" key="4">
    <source>
        <dbReference type="ARBA" id="ARBA00022481"/>
    </source>
</evidence>
<evidence type="ECO:0000256" key="2">
    <source>
        <dbReference type="ARBA" id="ARBA00021549"/>
    </source>
</evidence>
<organism evidence="13 14">
    <name type="scientific">Comamonas thiooxydans</name>
    <dbReference type="NCBI Taxonomy" id="363952"/>
    <lineage>
        <taxon>Bacteria</taxon>
        <taxon>Pseudomonadati</taxon>
        <taxon>Pseudomonadota</taxon>
        <taxon>Betaproteobacteria</taxon>
        <taxon>Burkholderiales</taxon>
        <taxon>Comamonadaceae</taxon>
        <taxon>Comamonas</taxon>
    </lineage>
</organism>
<evidence type="ECO:0000256" key="1">
    <source>
        <dbReference type="ARBA" id="ARBA00004377"/>
    </source>
</evidence>
<dbReference type="Pfam" id="PF07963">
    <property type="entry name" value="N_methyl"/>
    <property type="match status" value="1"/>
</dbReference>
<sequence length="191" mass="20451">MPLHIAASCTNKTSCHGFTTVELMVTIVILAILSSLATTSFNPLLERWRIIQTVEALKSSLQLARSEAIKRGGQIVIQKIANKTDGCTTATSKTDWDCGWLICDDTNNSGTCTKADPVLHTVSTPRSVQIARSGGADTIKFNRWGLVDGAWPSFSIVPLDKSTSNPASKGLCMSSGGRIRIIPAEEIPCSS</sequence>
<feature type="domain" description="General secretion pathway GspH" evidence="12">
    <location>
        <begin position="54"/>
        <end position="177"/>
    </location>
</feature>
<dbReference type="EMBL" id="AWTP01000001">
    <property type="protein sequence ID" value="KGH22028.1"/>
    <property type="molecule type" value="Genomic_DNA"/>
</dbReference>
<reference evidence="13 14" key="1">
    <citation type="submission" date="2013-09" db="EMBL/GenBank/DDBJ databases">
        <title>High correlation between genotypes and phenotypes of environmental bacteria Comamonas testosteroni strains.</title>
        <authorList>
            <person name="Liu L."/>
            <person name="Zhu W."/>
            <person name="Xia X."/>
            <person name="Xu B."/>
            <person name="Luo M."/>
            <person name="Wang G."/>
        </authorList>
    </citation>
    <scope>NUCLEOTIDE SEQUENCE [LARGE SCALE GENOMIC DNA]</scope>
    <source>
        <strain evidence="13 14">DF2</strain>
    </source>
</reference>
<dbReference type="SUPFAM" id="SSF54523">
    <property type="entry name" value="Pili subunits"/>
    <property type="match status" value="1"/>
</dbReference>
<dbReference type="InterPro" id="IPR045584">
    <property type="entry name" value="Pilin-like"/>
</dbReference>
<comment type="similarity">
    <text evidence="9">Belongs to the GSP H family.</text>
</comment>
<dbReference type="GO" id="GO:0005886">
    <property type="term" value="C:plasma membrane"/>
    <property type="evidence" value="ECO:0007669"/>
    <property type="project" value="UniProtKB-SubCell"/>
</dbReference>
<evidence type="ECO:0000256" key="7">
    <source>
        <dbReference type="ARBA" id="ARBA00022989"/>
    </source>
</evidence>
<dbReference type="GO" id="GO:0015627">
    <property type="term" value="C:type II protein secretion system complex"/>
    <property type="evidence" value="ECO:0007669"/>
    <property type="project" value="InterPro"/>
</dbReference>
<dbReference type="GO" id="GO:0015628">
    <property type="term" value="P:protein secretion by the type II secretion system"/>
    <property type="evidence" value="ECO:0007669"/>
    <property type="project" value="InterPro"/>
</dbReference>
<comment type="subcellular location">
    <subcellularLocation>
        <location evidence="1">Cell inner membrane</location>
        <topology evidence="1">Single-pass membrane protein</topology>
    </subcellularLocation>
</comment>
<keyword evidence="6 11" id="KW-0812">Transmembrane</keyword>
<feature type="transmembrane region" description="Helical" evidence="11">
    <location>
        <begin position="23"/>
        <end position="45"/>
    </location>
</feature>
<dbReference type="Pfam" id="PF12019">
    <property type="entry name" value="GspH"/>
    <property type="match status" value="1"/>
</dbReference>
<evidence type="ECO:0000256" key="5">
    <source>
        <dbReference type="ARBA" id="ARBA00022519"/>
    </source>
</evidence>
<dbReference type="AlphaFoldDB" id="A0A0E3C0K9"/>
<dbReference type="Proteomes" id="UP000029549">
    <property type="component" value="Unassembled WGS sequence"/>
</dbReference>
<evidence type="ECO:0000256" key="3">
    <source>
        <dbReference type="ARBA" id="ARBA00022475"/>
    </source>
</evidence>
<keyword evidence="7 11" id="KW-1133">Transmembrane helix</keyword>
<keyword evidence="3" id="KW-1003">Cell membrane</keyword>
<dbReference type="Gene3D" id="3.55.40.10">
    <property type="entry name" value="minor pseudopilin epsh domain"/>
    <property type="match status" value="1"/>
</dbReference>
<evidence type="ECO:0000313" key="13">
    <source>
        <dbReference type="EMBL" id="KGH22028.1"/>
    </source>
</evidence>
<accession>A0A0E3C0K9</accession>
<evidence type="ECO:0000256" key="6">
    <source>
        <dbReference type="ARBA" id="ARBA00022692"/>
    </source>
</evidence>
<dbReference type="NCBIfam" id="TIGR02532">
    <property type="entry name" value="IV_pilin_GFxxxE"/>
    <property type="match status" value="1"/>
</dbReference>
<proteinExistence type="inferred from homology"/>
<evidence type="ECO:0000259" key="12">
    <source>
        <dbReference type="Pfam" id="PF12019"/>
    </source>
</evidence>
<name>A0A0E3C0K9_9BURK</name>
<dbReference type="InterPro" id="IPR012902">
    <property type="entry name" value="N_methyl_site"/>
</dbReference>
<evidence type="ECO:0000256" key="9">
    <source>
        <dbReference type="ARBA" id="ARBA00025772"/>
    </source>
</evidence>
<keyword evidence="14" id="KW-1185">Reference proteome</keyword>
<evidence type="ECO:0000256" key="11">
    <source>
        <dbReference type="SAM" id="Phobius"/>
    </source>
</evidence>
<keyword evidence="8 11" id="KW-0472">Membrane</keyword>
<keyword evidence="4" id="KW-0488">Methylation</keyword>
<keyword evidence="5" id="KW-0997">Cell inner membrane</keyword>
<evidence type="ECO:0000313" key="14">
    <source>
        <dbReference type="Proteomes" id="UP000029549"/>
    </source>
</evidence>
<gene>
    <name evidence="13" type="ORF">P608_01230</name>
</gene>
<protein>
    <recommendedName>
        <fullName evidence="2">Type II secretion system protein H</fullName>
    </recommendedName>
    <alternativeName>
        <fullName evidence="10">General secretion pathway protein H</fullName>
    </alternativeName>
</protein>
<dbReference type="RefSeq" id="WP_278043638.1">
    <property type="nucleotide sequence ID" value="NZ_AWTM01000001.1"/>
</dbReference>
<comment type="caution">
    <text evidence="13">The sequence shown here is derived from an EMBL/GenBank/DDBJ whole genome shotgun (WGS) entry which is preliminary data.</text>
</comment>
<dbReference type="InterPro" id="IPR022346">
    <property type="entry name" value="T2SS_GspH"/>
</dbReference>
<evidence type="ECO:0000256" key="10">
    <source>
        <dbReference type="ARBA" id="ARBA00030775"/>
    </source>
</evidence>
<evidence type="ECO:0000256" key="8">
    <source>
        <dbReference type="ARBA" id="ARBA00023136"/>
    </source>
</evidence>